<feature type="binding site" evidence="3">
    <location>
        <position position="88"/>
    </location>
    <ligand>
        <name>Zn(2+)</name>
        <dbReference type="ChEBI" id="CHEBI:29105"/>
        <label>2</label>
    </ligand>
</feature>
<dbReference type="NCBIfam" id="TIGR01879">
    <property type="entry name" value="hydantase"/>
    <property type="match status" value="1"/>
</dbReference>
<feature type="binding site" evidence="3">
    <location>
        <position position="123"/>
    </location>
    <ligand>
        <name>Zn(2+)</name>
        <dbReference type="ChEBI" id="CHEBI:29105"/>
        <label>2</label>
    </ligand>
</feature>
<feature type="domain" description="Peptidase M20 dimerisation" evidence="5">
    <location>
        <begin position="214"/>
        <end position="310"/>
    </location>
</feature>
<dbReference type="Proteomes" id="UP000621492">
    <property type="component" value="Unassembled WGS sequence"/>
</dbReference>
<dbReference type="InterPro" id="IPR002933">
    <property type="entry name" value="Peptidase_M20"/>
</dbReference>
<keyword evidence="3" id="KW-0862">Zinc</keyword>
<dbReference type="EMBL" id="BMJD01000003">
    <property type="protein sequence ID" value="GGB32034.1"/>
    <property type="molecule type" value="Genomic_DNA"/>
</dbReference>
<reference evidence="6" key="2">
    <citation type="submission" date="2020-09" db="EMBL/GenBank/DDBJ databases">
        <authorList>
            <person name="Sun Q."/>
            <person name="Zhou Y."/>
        </authorList>
    </citation>
    <scope>NUCLEOTIDE SEQUENCE</scope>
    <source>
        <strain evidence="6">CGMCC 1.15454</strain>
    </source>
</reference>
<comment type="caution">
    <text evidence="6">The sequence shown here is derived from an EMBL/GenBank/DDBJ whole genome shotgun (WGS) entry which is preliminary data.</text>
</comment>
<evidence type="ECO:0000256" key="4">
    <source>
        <dbReference type="PIRSR" id="PIRSR001235-2"/>
    </source>
</evidence>
<dbReference type="SUPFAM" id="SSF53187">
    <property type="entry name" value="Zn-dependent exopeptidases"/>
    <property type="match status" value="1"/>
</dbReference>
<dbReference type="PANTHER" id="PTHR32494:SF5">
    <property type="entry name" value="ALLANTOATE AMIDOHYDROLASE"/>
    <property type="match status" value="1"/>
</dbReference>
<dbReference type="GO" id="GO:0046872">
    <property type="term" value="F:metal ion binding"/>
    <property type="evidence" value="ECO:0007669"/>
    <property type="project" value="UniProtKB-KW"/>
</dbReference>
<evidence type="ECO:0000256" key="2">
    <source>
        <dbReference type="ARBA" id="ARBA00022801"/>
    </source>
</evidence>
<evidence type="ECO:0000259" key="5">
    <source>
        <dbReference type="Pfam" id="PF07687"/>
    </source>
</evidence>
<evidence type="ECO:0000256" key="1">
    <source>
        <dbReference type="ARBA" id="ARBA00006153"/>
    </source>
</evidence>
<evidence type="ECO:0000313" key="7">
    <source>
        <dbReference type="Proteomes" id="UP000621492"/>
    </source>
</evidence>
<organism evidence="6 7">
    <name type="scientific">Lentibacillus populi</name>
    <dbReference type="NCBI Taxonomy" id="1827502"/>
    <lineage>
        <taxon>Bacteria</taxon>
        <taxon>Bacillati</taxon>
        <taxon>Bacillota</taxon>
        <taxon>Bacilli</taxon>
        <taxon>Bacillales</taxon>
        <taxon>Bacillaceae</taxon>
        <taxon>Lentibacillus</taxon>
    </lineage>
</organism>
<feature type="binding site" evidence="4">
    <location>
        <position position="274"/>
    </location>
    <ligand>
        <name>allantoate</name>
        <dbReference type="ChEBI" id="CHEBI:17536"/>
    </ligand>
</feature>
<evidence type="ECO:0000256" key="3">
    <source>
        <dbReference type="PIRSR" id="PIRSR001235-1"/>
    </source>
</evidence>
<accession>A0A9W5TV78</accession>
<dbReference type="NCBIfam" id="NF006771">
    <property type="entry name" value="PRK09290.1-5"/>
    <property type="match status" value="1"/>
</dbReference>
<dbReference type="Pfam" id="PF01546">
    <property type="entry name" value="Peptidase_M20"/>
    <property type="match status" value="1"/>
</dbReference>
<protein>
    <submittedName>
        <fullName evidence="6">Hydrolase</fullName>
    </submittedName>
</protein>
<dbReference type="SUPFAM" id="SSF55031">
    <property type="entry name" value="Bacterial exopeptidase dimerisation domain"/>
    <property type="match status" value="1"/>
</dbReference>
<feature type="binding site" evidence="4">
    <location>
        <position position="287"/>
    </location>
    <ligand>
        <name>allantoate</name>
        <dbReference type="ChEBI" id="CHEBI:17536"/>
    </ligand>
</feature>
<dbReference type="Pfam" id="PF07687">
    <property type="entry name" value="M20_dimer"/>
    <property type="match status" value="1"/>
</dbReference>
<feature type="binding site" evidence="3">
    <location>
        <position position="188"/>
    </location>
    <ligand>
        <name>Zn(2+)</name>
        <dbReference type="ChEBI" id="CHEBI:29105"/>
        <label>1</label>
    </ligand>
</feature>
<reference evidence="6" key="1">
    <citation type="journal article" date="2014" name="Int. J. Syst. Evol. Microbiol.">
        <title>Complete genome sequence of Corynebacterium casei LMG S-19264T (=DSM 44701T), isolated from a smear-ripened cheese.</title>
        <authorList>
            <consortium name="US DOE Joint Genome Institute (JGI-PGF)"/>
            <person name="Walter F."/>
            <person name="Albersmeier A."/>
            <person name="Kalinowski J."/>
            <person name="Ruckert C."/>
        </authorList>
    </citation>
    <scope>NUCLEOTIDE SEQUENCE</scope>
    <source>
        <strain evidence="6">CGMCC 1.15454</strain>
    </source>
</reference>
<dbReference type="Gene3D" id="3.30.70.360">
    <property type="match status" value="1"/>
</dbReference>
<sequence length="417" mass="45762">MSIRRIEQTLHQFNKIGYSEDGMNRLAYTKSERKAKELFKELCESENLRVRMDHAGNMIARREGVNPTLPPVLTGSHLDTVINGGKYDGTVGVVAAIELIRRLNEQQIQTNHPIEIISFAAEESSRFGLATIGSKSMAGNFKPRNVENLKDKNGINLEDAFFHAGLNLSQVEEASRKNETIKAFFEVHIEQGPVLEREQLDIGVVTGIAAPTRLKVTVKGKASHSGTTPMDFRNDAFLGASEIGLAVERAAKAEADNGTVATVGDCTIAPGAMNVVPDTAEMKIDIRSVDMESKQKVMKYVKDAIKNVERKRGLSVHSELLTNDEPVILKQHVTSSILQTCEQLSVSYREMASGAGHDAMNMARICPTGLIFIPCRNGLSHHKDEFSSLDAIGIACDVLEKEVLKWALSANRNAIPK</sequence>
<dbReference type="PANTHER" id="PTHR32494">
    <property type="entry name" value="ALLANTOATE DEIMINASE-RELATED"/>
    <property type="match status" value="1"/>
</dbReference>
<comment type="similarity">
    <text evidence="1">Belongs to the peptidase M20 family.</text>
</comment>
<gene>
    <name evidence="6" type="ORF">GCM10011409_06800</name>
</gene>
<comment type="cofactor">
    <cofactor evidence="3">
        <name>Zn(2+)</name>
        <dbReference type="ChEBI" id="CHEBI:29105"/>
    </cofactor>
    <text evidence="3">Binds 2 Zn(2+) ions per subunit.</text>
</comment>
<dbReference type="RefSeq" id="WP_188724655.1">
    <property type="nucleotide sequence ID" value="NZ_BMJD01000003.1"/>
</dbReference>
<dbReference type="CDD" id="cd03884">
    <property type="entry name" value="M20_bAS"/>
    <property type="match status" value="1"/>
</dbReference>
<dbReference type="AlphaFoldDB" id="A0A9W5TV78"/>
<dbReference type="Gene3D" id="3.40.630.10">
    <property type="entry name" value="Zn peptidases"/>
    <property type="match status" value="1"/>
</dbReference>
<keyword evidence="3" id="KW-0479">Metal-binding</keyword>
<proteinExistence type="inferred from homology"/>
<keyword evidence="7" id="KW-1185">Reference proteome</keyword>
<evidence type="ECO:0000313" key="6">
    <source>
        <dbReference type="EMBL" id="GGB32034.1"/>
    </source>
</evidence>
<keyword evidence="2 6" id="KW-0378">Hydrolase</keyword>
<dbReference type="InterPro" id="IPR036264">
    <property type="entry name" value="Bact_exopeptidase_dim_dom"/>
</dbReference>
<dbReference type="InterPro" id="IPR010158">
    <property type="entry name" value="Amidase_Cbmase"/>
</dbReference>
<dbReference type="GO" id="GO:0016813">
    <property type="term" value="F:hydrolase activity, acting on carbon-nitrogen (but not peptide) bonds, in linear amidines"/>
    <property type="evidence" value="ECO:0007669"/>
    <property type="project" value="InterPro"/>
</dbReference>
<dbReference type="InterPro" id="IPR011650">
    <property type="entry name" value="Peptidase_M20_dimer"/>
</dbReference>
<feature type="binding site" evidence="3">
    <location>
        <position position="77"/>
    </location>
    <ligand>
        <name>Zn(2+)</name>
        <dbReference type="ChEBI" id="CHEBI:29105"/>
        <label>1</label>
    </ligand>
</feature>
<feature type="binding site" evidence="4">
    <location>
        <position position="213"/>
    </location>
    <ligand>
        <name>allantoate</name>
        <dbReference type="ChEBI" id="CHEBI:17536"/>
    </ligand>
</feature>
<dbReference type="PIRSF" id="PIRSF001235">
    <property type="entry name" value="Amidase_carbamoylase"/>
    <property type="match status" value="1"/>
</dbReference>
<feature type="binding site" evidence="3">
    <location>
        <position position="88"/>
    </location>
    <ligand>
        <name>Zn(2+)</name>
        <dbReference type="ChEBI" id="CHEBI:29105"/>
        <label>1</label>
    </ligand>
</feature>
<feature type="binding site" evidence="3">
    <location>
        <position position="381"/>
    </location>
    <ligand>
        <name>Zn(2+)</name>
        <dbReference type="ChEBI" id="CHEBI:29105"/>
        <label>2</label>
    </ligand>
</feature>
<name>A0A9W5TV78_9BACI</name>